<dbReference type="InterPro" id="IPR002501">
    <property type="entry name" value="PsdUridine_synth_N"/>
</dbReference>
<dbReference type="Pfam" id="PF01509">
    <property type="entry name" value="TruB_N"/>
    <property type="match status" value="1"/>
</dbReference>
<reference evidence="7 8" key="1">
    <citation type="submission" date="2019-10" db="EMBL/GenBank/DDBJ databases">
        <title>Genome sequence of Phaeocystidibacter marisrubri JCM30614 (type strain).</title>
        <authorList>
            <person name="Bowman J.P."/>
        </authorList>
    </citation>
    <scope>NUCLEOTIDE SEQUENCE [LARGE SCALE GENOMIC DNA]</scope>
    <source>
        <strain evidence="7 8">JCM 30614</strain>
    </source>
</reference>
<evidence type="ECO:0000313" key="8">
    <source>
        <dbReference type="Proteomes" id="UP000484164"/>
    </source>
</evidence>
<dbReference type="GO" id="GO:0003723">
    <property type="term" value="F:RNA binding"/>
    <property type="evidence" value="ECO:0007669"/>
    <property type="project" value="InterPro"/>
</dbReference>
<comment type="function">
    <text evidence="5">Responsible for synthesis of pseudouridine from uracil-55 in the psi GC loop of transfer RNAs.</text>
</comment>
<dbReference type="EC" id="5.4.99.25" evidence="5"/>
<proteinExistence type="inferred from homology"/>
<evidence type="ECO:0000256" key="3">
    <source>
        <dbReference type="ARBA" id="ARBA00022694"/>
    </source>
</evidence>
<dbReference type="AlphaFoldDB" id="A0A6L3ZHD1"/>
<comment type="catalytic activity">
    <reaction evidence="1 5">
        <text>uridine(55) in tRNA = pseudouridine(55) in tRNA</text>
        <dbReference type="Rhea" id="RHEA:42532"/>
        <dbReference type="Rhea" id="RHEA-COMP:10101"/>
        <dbReference type="Rhea" id="RHEA-COMP:10102"/>
        <dbReference type="ChEBI" id="CHEBI:65314"/>
        <dbReference type="ChEBI" id="CHEBI:65315"/>
        <dbReference type="EC" id="5.4.99.25"/>
    </reaction>
</comment>
<dbReference type="PANTHER" id="PTHR13767:SF2">
    <property type="entry name" value="PSEUDOURIDYLATE SYNTHASE TRUB1"/>
    <property type="match status" value="1"/>
</dbReference>
<dbReference type="Gene3D" id="3.30.2350.10">
    <property type="entry name" value="Pseudouridine synthase"/>
    <property type="match status" value="1"/>
</dbReference>
<comment type="similarity">
    <text evidence="2 5">Belongs to the pseudouridine synthase TruB family. Type 1 subfamily.</text>
</comment>
<evidence type="ECO:0000256" key="4">
    <source>
        <dbReference type="ARBA" id="ARBA00023235"/>
    </source>
</evidence>
<accession>A0A6L3ZHD1</accession>
<dbReference type="GO" id="GO:0160148">
    <property type="term" value="F:tRNA pseudouridine(55) synthase activity"/>
    <property type="evidence" value="ECO:0007669"/>
    <property type="project" value="UniProtKB-EC"/>
</dbReference>
<organism evidence="7 8">
    <name type="scientific">Phaeocystidibacter marisrubri</name>
    <dbReference type="NCBI Taxonomy" id="1577780"/>
    <lineage>
        <taxon>Bacteria</taxon>
        <taxon>Pseudomonadati</taxon>
        <taxon>Bacteroidota</taxon>
        <taxon>Flavobacteriia</taxon>
        <taxon>Flavobacteriales</taxon>
        <taxon>Phaeocystidibacteraceae</taxon>
        <taxon>Phaeocystidibacter</taxon>
    </lineage>
</organism>
<keyword evidence="4 5" id="KW-0413">Isomerase</keyword>
<sequence>MEDWSIDALREGKVLAVNKPLDWTSFDVVNKIKFAIRKTHKMKKFKVGHAGTLDPKATGLLIVCIGRATKTIPELMGSSKRYTATIKLGATTPSYDTETEEDKQFPIEHITREAIEAILPQFTGDIMQVPPVFSALKKDGKRLYEMARKGQEVEISARPVTIHSIEVVRFEKDELVIDVHCGKGTYIRSLANDIGAALQSGGYLTGLIRTAIGERTLEGAFEVEPICASIRAAGPPLPEE</sequence>
<evidence type="ECO:0000313" key="7">
    <source>
        <dbReference type="EMBL" id="KAB2816885.1"/>
    </source>
</evidence>
<gene>
    <name evidence="5 7" type="primary">truB</name>
    <name evidence="7" type="ORF">F8C82_00370</name>
</gene>
<evidence type="ECO:0000256" key="5">
    <source>
        <dbReference type="HAMAP-Rule" id="MF_01080"/>
    </source>
</evidence>
<dbReference type="GO" id="GO:0031119">
    <property type="term" value="P:tRNA pseudouridine synthesis"/>
    <property type="evidence" value="ECO:0007669"/>
    <property type="project" value="UniProtKB-UniRule"/>
</dbReference>
<dbReference type="SUPFAM" id="SSF55120">
    <property type="entry name" value="Pseudouridine synthase"/>
    <property type="match status" value="1"/>
</dbReference>
<dbReference type="RefSeq" id="WP_151691457.1">
    <property type="nucleotide sequence ID" value="NZ_BMGX01000002.1"/>
</dbReference>
<comment type="caution">
    <text evidence="7">The sequence shown here is derived from an EMBL/GenBank/DDBJ whole genome shotgun (WGS) entry which is preliminary data.</text>
</comment>
<dbReference type="HAMAP" id="MF_01080">
    <property type="entry name" value="TruB_bact"/>
    <property type="match status" value="1"/>
</dbReference>
<evidence type="ECO:0000256" key="2">
    <source>
        <dbReference type="ARBA" id="ARBA00005642"/>
    </source>
</evidence>
<dbReference type="OrthoDB" id="9802309at2"/>
<dbReference type="GO" id="GO:1990481">
    <property type="term" value="P:mRNA pseudouridine synthesis"/>
    <property type="evidence" value="ECO:0007669"/>
    <property type="project" value="TreeGrafter"/>
</dbReference>
<dbReference type="InterPro" id="IPR020103">
    <property type="entry name" value="PsdUridine_synth_cat_dom_sf"/>
</dbReference>
<protein>
    <recommendedName>
        <fullName evidence="5">tRNA pseudouridine synthase B</fullName>
        <ecNumber evidence="5">5.4.99.25</ecNumber>
    </recommendedName>
    <alternativeName>
        <fullName evidence="5">tRNA pseudouridine(55) synthase</fullName>
        <shortName evidence="5">Psi55 synthase</shortName>
    </alternativeName>
    <alternativeName>
        <fullName evidence="5">tRNA pseudouridylate synthase</fullName>
    </alternativeName>
    <alternativeName>
        <fullName evidence="5">tRNA-uridine isomerase</fullName>
    </alternativeName>
</protein>
<dbReference type="NCBIfam" id="TIGR00431">
    <property type="entry name" value="TruB"/>
    <property type="match status" value="1"/>
</dbReference>
<evidence type="ECO:0000259" key="6">
    <source>
        <dbReference type="Pfam" id="PF01509"/>
    </source>
</evidence>
<dbReference type="InterPro" id="IPR014780">
    <property type="entry name" value="tRNA_psdUridine_synth_TruB"/>
</dbReference>
<feature type="active site" description="Nucleophile" evidence="5">
    <location>
        <position position="54"/>
    </location>
</feature>
<keyword evidence="3 5" id="KW-0819">tRNA processing</keyword>
<evidence type="ECO:0000256" key="1">
    <source>
        <dbReference type="ARBA" id="ARBA00000385"/>
    </source>
</evidence>
<dbReference type="PANTHER" id="PTHR13767">
    <property type="entry name" value="TRNA-PSEUDOURIDINE SYNTHASE"/>
    <property type="match status" value="1"/>
</dbReference>
<dbReference type="EMBL" id="WBVQ01000001">
    <property type="protein sequence ID" value="KAB2816885.1"/>
    <property type="molecule type" value="Genomic_DNA"/>
</dbReference>
<dbReference type="CDD" id="cd02573">
    <property type="entry name" value="PseudoU_synth_EcTruB"/>
    <property type="match status" value="1"/>
</dbReference>
<feature type="domain" description="Pseudouridine synthase II N-terminal" evidence="6">
    <location>
        <begin position="42"/>
        <end position="187"/>
    </location>
</feature>
<keyword evidence="8" id="KW-1185">Reference proteome</keyword>
<dbReference type="Proteomes" id="UP000484164">
    <property type="component" value="Unassembled WGS sequence"/>
</dbReference>
<name>A0A6L3ZHD1_9FLAO</name>